<dbReference type="InterPro" id="IPR036510">
    <property type="entry name" value="Ribosomal_bS20_sf"/>
</dbReference>
<proteinExistence type="inferred from homology"/>
<evidence type="ECO:0000256" key="2">
    <source>
        <dbReference type="ARBA" id="ARBA00007634"/>
    </source>
</evidence>
<dbReference type="EMBL" id="JAAIIH010000001">
    <property type="protein sequence ID" value="NMM99634.1"/>
    <property type="molecule type" value="Genomic_DNA"/>
</dbReference>
<dbReference type="Pfam" id="PF01649">
    <property type="entry name" value="Ribosomal_S20p"/>
    <property type="match status" value="1"/>
</dbReference>
<evidence type="ECO:0000256" key="4">
    <source>
        <dbReference type="ARBA" id="ARBA00022884"/>
    </source>
</evidence>
<keyword evidence="6 8" id="KW-0687">Ribonucleoprotein</keyword>
<evidence type="ECO:0000313" key="9">
    <source>
        <dbReference type="EMBL" id="NMM99634.1"/>
    </source>
</evidence>
<dbReference type="FunFam" id="1.20.58.110:FF:000001">
    <property type="entry name" value="30S ribosomal protein S20"/>
    <property type="match status" value="1"/>
</dbReference>
<keyword evidence="3 8" id="KW-0699">rRNA-binding</keyword>
<comment type="function">
    <text evidence="1 8">Binds directly to 16S ribosomal RNA.</text>
</comment>
<evidence type="ECO:0000256" key="8">
    <source>
        <dbReference type="HAMAP-Rule" id="MF_00500"/>
    </source>
</evidence>
<dbReference type="AlphaFoldDB" id="A0A7Y0HYY3"/>
<dbReference type="GO" id="GO:0070181">
    <property type="term" value="F:small ribosomal subunit rRNA binding"/>
    <property type="evidence" value="ECO:0007669"/>
    <property type="project" value="TreeGrafter"/>
</dbReference>
<dbReference type="GO" id="GO:0006412">
    <property type="term" value="P:translation"/>
    <property type="evidence" value="ECO:0007669"/>
    <property type="project" value="UniProtKB-UniRule"/>
</dbReference>
<dbReference type="GO" id="GO:0015935">
    <property type="term" value="C:small ribosomal subunit"/>
    <property type="evidence" value="ECO:0007669"/>
    <property type="project" value="TreeGrafter"/>
</dbReference>
<reference evidence="9 10" key="1">
    <citation type="submission" date="2020-02" db="EMBL/GenBank/DDBJ databases">
        <title>Characterization of phylogenetic diversity of novel bifidobacterial species isolated in Czech ZOOs.</title>
        <authorList>
            <person name="Lugli G.A."/>
            <person name="Vera N.B."/>
            <person name="Ventura M."/>
        </authorList>
    </citation>
    <scope>NUCLEOTIDE SEQUENCE [LARGE SCALE GENOMIC DNA]</scope>
    <source>
        <strain evidence="9 10">DSM 109958</strain>
    </source>
</reference>
<keyword evidence="5 8" id="KW-0689">Ribosomal protein</keyword>
<dbReference type="SUPFAM" id="SSF46992">
    <property type="entry name" value="Ribosomal protein S20"/>
    <property type="match status" value="1"/>
</dbReference>
<dbReference type="RefSeq" id="WP_169274801.1">
    <property type="nucleotide sequence ID" value="NZ_JAAIIH010000001.1"/>
</dbReference>
<gene>
    <name evidence="8" type="primary">rpsT</name>
    <name evidence="9" type="ORF">G1C96_0212</name>
</gene>
<dbReference type="Proteomes" id="UP000588277">
    <property type="component" value="Unassembled WGS sequence"/>
</dbReference>
<evidence type="ECO:0000256" key="3">
    <source>
        <dbReference type="ARBA" id="ARBA00022730"/>
    </source>
</evidence>
<evidence type="ECO:0000256" key="6">
    <source>
        <dbReference type="ARBA" id="ARBA00023274"/>
    </source>
</evidence>
<evidence type="ECO:0000256" key="5">
    <source>
        <dbReference type="ARBA" id="ARBA00022980"/>
    </source>
</evidence>
<organism evidence="9 10">
    <name type="scientific">Bifidobacterium moraviense</name>
    <dbReference type="NCBI Taxonomy" id="2675323"/>
    <lineage>
        <taxon>Bacteria</taxon>
        <taxon>Bacillati</taxon>
        <taxon>Actinomycetota</taxon>
        <taxon>Actinomycetes</taxon>
        <taxon>Bifidobacteriales</taxon>
        <taxon>Bifidobacteriaceae</taxon>
        <taxon>Bifidobacterium</taxon>
    </lineage>
</organism>
<dbReference type="NCBIfam" id="TIGR00029">
    <property type="entry name" value="S20"/>
    <property type="match status" value="1"/>
</dbReference>
<sequence>MANIKSQKKRVLTNEKSHLRNVQVKSAVKTAIRATREAIASGDKAAAEAAYKVAARKLDKAASAGVIHKNQAANRKSGLAVAINAL</sequence>
<protein>
    <recommendedName>
        <fullName evidence="7 8">Small ribosomal subunit protein bS20</fullName>
    </recommendedName>
</protein>
<keyword evidence="4 8" id="KW-0694">RNA-binding</keyword>
<dbReference type="PANTHER" id="PTHR33398">
    <property type="entry name" value="30S RIBOSOMAL PROTEIN S20"/>
    <property type="match status" value="1"/>
</dbReference>
<dbReference type="HAMAP" id="MF_00500">
    <property type="entry name" value="Ribosomal_bS20"/>
    <property type="match status" value="1"/>
</dbReference>
<comment type="caution">
    <text evidence="9">The sequence shown here is derived from an EMBL/GenBank/DDBJ whole genome shotgun (WGS) entry which is preliminary data.</text>
</comment>
<evidence type="ECO:0000313" key="10">
    <source>
        <dbReference type="Proteomes" id="UP000588277"/>
    </source>
</evidence>
<accession>A0A7Y0HYY3</accession>
<dbReference type="InterPro" id="IPR002583">
    <property type="entry name" value="Ribosomal_bS20"/>
</dbReference>
<dbReference type="GO" id="GO:0003735">
    <property type="term" value="F:structural constituent of ribosome"/>
    <property type="evidence" value="ECO:0007669"/>
    <property type="project" value="InterPro"/>
</dbReference>
<dbReference type="Gene3D" id="1.20.58.110">
    <property type="entry name" value="Ribosomal protein S20"/>
    <property type="match status" value="1"/>
</dbReference>
<keyword evidence="10" id="KW-1185">Reference proteome</keyword>
<name>A0A7Y0HYY3_9BIFI</name>
<dbReference type="PANTHER" id="PTHR33398:SF1">
    <property type="entry name" value="SMALL RIBOSOMAL SUBUNIT PROTEIN BS20C"/>
    <property type="match status" value="1"/>
</dbReference>
<evidence type="ECO:0000256" key="7">
    <source>
        <dbReference type="ARBA" id="ARBA00035136"/>
    </source>
</evidence>
<comment type="similarity">
    <text evidence="2 8">Belongs to the bacterial ribosomal protein bS20 family.</text>
</comment>
<evidence type="ECO:0000256" key="1">
    <source>
        <dbReference type="ARBA" id="ARBA00003134"/>
    </source>
</evidence>
<dbReference type="GO" id="GO:0005829">
    <property type="term" value="C:cytosol"/>
    <property type="evidence" value="ECO:0007669"/>
    <property type="project" value="TreeGrafter"/>
</dbReference>